<dbReference type="AlphaFoldDB" id="A0AAW0CB39"/>
<dbReference type="EMBL" id="JAYKXP010000050">
    <property type="protein sequence ID" value="KAK7036615.1"/>
    <property type="molecule type" value="Genomic_DNA"/>
</dbReference>
<comment type="caution">
    <text evidence="1">The sequence shown here is derived from an EMBL/GenBank/DDBJ whole genome shotgun (WGS) entry which is preliminary data.</text>
</comment>
<reference evidence="1 2" key="1">
    <citation type="submission" date="2024-01" db="EMBL/GenBank/DDBJ databases">
        <title>A draft genome for a cacao thread blight-causing isolate of Paramarasmius palmivorus.</title>
        <authorList>
            <person name="Baruah I.K."/>
            <person name="Bukari Y."/>
            <person name="Amoako-Attah I."/>
            <person name="Meinhardt L.W."/>
            <person name="Bailey B.A."/>
            <person name="Cohen S.P."/>
        </authorList>
    </citation>
    <scope>NUCLEOTIDE SEQUENCE [LARGE SCALE GENOMIC DNA]</scope>
    <source>
        <strain evidence="1 2">GH-12</strain>
    </source>
</reference>
<evidence type="ECO:0000313" key="2">
    <source>
        <dbReference type="Proteomes" id="UP001383192"/>
    </source>
</evidence>
<dbReference type="InterPro" id="IPR027417">
    <property type="entry name" value="P-loop_NTPase"/>
</dbReference>
<keyword evidence="2" id="KW-1185">Reference proteome</keyword>
<organism evidence="1 2">
    <name type="scientific">Paramarasmius palmivorus</name>
    <dbReference type="NCBI Taxonomy" id="297713"/>
    <lineage>
        <taxon>Eukaryota</taxon>
        <taxon>Fungi</taxon>
        <taxon>Dikarya</taxon>
        <taxon>Basidiomycota</taxon>
        <taxon>Agaricomycotina</taxon>
        <taxon>Agaricomycetes</taxon>
        <taxon>Agaricomycetidae</taxon>
        <taxon>Agaricales</taxon>
        <taxon>Marasmiineae</taxon>
        <taxon>Marasmiaceae</taxon>
        <taxon>Paramarasmius</taxon>
    </lineage>
</organism>
<name>A0AAW0CB39_9AGAR</name>
<proteinExistence type="predicted"/>
<protein>
    <recommendedName>
        <fullName evidence="3">AAA+ ATPase domain-containing protein</fullName>
    </recommendedName>
</protein>
<dbReference type="Proteomes" id="UP001383192">
    <property type="component" value="Unassembled WGS sequence"/>
</dbReference>
<evidence type="ECO:0008006" key="3">
    <source>
        <dbReference type="Google" id="ProtNLM"/>
    </source>
</evidence>
<accession>A0AAW0CB39</accession>
<sequence>MATSNIWYLLVDHKNQPLRPPSSVSRLGIEYVVDLKEKVKEKEQPDRPASELEVWRCQNQEMRFVREDVRAHVQEVFFKDQVEYLGEQSEIAVLQLKNKEILLIRVPAPAPIHLGIDTSVAFNSHRSKLSGPNFAEFYDRSDTIKAMASQLLTDRFMLVRGTSGSGKTILMWFLKRYIETHIEGALTEVFMGWEQTPDRLSRRGRSGTLSLSEALTHPEREKIFIFMDDAQDTYSDHSLWNHTLKSVVLKQQRLHLVMFASYGSSRQRKSSISAAPPIIPSTHIMGLFPTPYNSLQILFNPEEYQHLINHIDRMIESNQETRMSSVEDDFKEHIYTLTKGHVGAIVTLLTMARSMQKGAASAKVSFRDFFKFWNTPRLFFNGLSTNNGSFCRGLPRKDQLAKLNEMELKILKDIVKNDYQGIPASPPTSFPISNIAYKDAVDALRRRGWLYSYESHEDPERYVLVASSPLHLFWLSYQLGQRSLPGHLKELSLKDFWMQVVALFSSTALAEPRRSGTMPEARYAYEFYRCLYELTDGAFCPSPEFAQMEQPPYGRIDFFIEEKRWGIELLRNGDRIIEHGDAQRFEPGGKYNGWFQTDVMRDYVILDFRTKNSGVCRTYPGVERLYQIIFEEDYTSFQIYDHMGNPVGDFVLALRR</sequence>
<evidence type="ECO:0000313" key="1">
    <source>
        <dbReference type="EMBL" id="KAK7036615.1"/>
    </source>
</evidence>
<dbReference type="SUPFAM" id="SSF52540">
    <property type="entry name" value="P-loop containing nucleoside triphosphate hydrolases"/>
    <property type="match status" value="1"/>
</dbReference>
<gene>
    <name evidence="1" type="ORF">VNI00_011548</name>
</gene>